<keyword evidence="2" id="KW-0596">Phosphopantetheine</keyword>
<dbReference type="GO" id="GO:0043041">
    <property type="term" value="P:amino acid activation for nonribosomal peptide biosynthetic process"/>
    <property type="evidence" value="ECO:0007669"/>
    <property type="project" value="TreeGrafter"/>
</dbReference>
<dbReference type="PROSITE" id="PS00012">
    <property type="entry name" value="PHOSPHOPANTETHEINE"/>
    <property type="match status" value="1"/>
</dbReference>
<dbReference type="NCBIfam" id="TIGR01720">
    <property type="entry name" value="NRPS-para261"/>
    <property type="match status" value="1"/>
</dbReference>
<feature type="domain" description="Carrier" evidence="7">
    <location>
        <begin position="981"/>
        <end position="1055"/>
    </location>
</feature>
<dbReference type="FunFam" id="3.40.50.980:FF:000001">
    <property type="entry name" value="Non-ribosomal peptide synthetase"/>
    <property type="match status" value="1"/>
</dbReference>
<dbReference type="InterPro" id="IPR009081">
    <property type="entry name" value="PP-bd_ACP"/>
</dbReference>
<dbReference type="Pfam" id="PF00550">
    <property type="entry name" value="PP-binding"/>
    <property type="match status" value="1"/>
</dbReference>
<dbReference type="InterPro" id="IPR042099">
    <property type="entry name" value="ANL_N_sf"/>
</dbReference>
<dbReference type="PROSITE" id="PS50075">
    <property type="entry name" value="CARRIER"/>
    <property type="match status" value="1"/>
</dbReference>
<dbReference type="Pfam" id="PF13193">
    <property type="entry name" value="AMP-binding_C"/>
    <property type="match status" value="1"/>
</dbReference>
<dbReference type="FunFam" id="3.40.50.12780:FF:000012">
    <property type="entry name" value="Non-ribosomal peptide synthetase"/>
    <property type="match status" value="1"/>
</dbReference>
<evidence type="ECO:0000256" key="2">
    <source>
        <dbReference type="ARBA" id="ARBA00022450"/>
    </source>
</evidence>
<dbReference type="FunFam" id="2.30.38.10:FF:000001">
    <property type="entry name" value="Non-ribosomal peptide synthetase PvdI"/>
    <property type="match status" value="1"/>
</dbReference>
<accession>A0A8J3N981</accession>
<dbReference type="InterPro" id="IPR023213">
    <property type="entry name" value="CAT-like_dom_sf"/>
</dbReference>
<dbReference type="PROSITE" id="PS00455">
    <property type="entry name" value="AMP_BINDING"/>
    <property type="match status" value="1"/>
</dbReference>
<dbReference type="SUPFAM" id="SSF56801">
    <property type="entry name" value="Acetyl-CoA synthetase-like"/>
    <property type="match status" value="1"/>
</dbReference>
<dbReference type="GO" id="GO:0003824">
    <property type="term" value="F:catalytic activity"/>
    <property type="evidence" value="ECO:0007669"/>
    <property type="project" value="InterPro"/>
</dbReference>
<dbReference type="EMBL" id="BOMB01000010">
    <property type="protein sequence ID" value="GID11074.1"/>
    <property type="molecule type" value="Genomic_DNA"/>
</dbReference>
<evidence type="ECO:0000313" key="9">
    <source>
        <dbReference type="Proteomes" id="UP000612808"/>
    </source>
</evidence>
<dbReference type="PANTHER" id="PTHR45527:SF1">
    <property type="entry name" value="FATTY ACID SYNTHASE"/>
    <property type="match status" value="1"/>
</dbReference>
<dbReference type="InterPro" id="IPR001242">
    <property type="entry name" value="Condensation_dom"/>
</dbReference>
<dbReference type="RefSeq" id="WP_203656826.1">
    <property type="nucleotide sequence ID" value="NZ_BAAAZM010000019.1"/>
</dbReference>
<dbReference type="SMART" id="SM00823">
    <property type="entry name" value="PKS_PP"/>
    <property type="match status" value="1"/>
</dbReference>
<feature type="region of interest" description="Disordered" evidence="6">
    <location>
        <begin position="1475"/>
        <end position="1519"/>
    </location>
</feature>
<dbReference type="GO" id="GO:0008610">
    <property type="term" value="P:lipid biosynthetic process"/>
    <property type="evidence" value="ECO:0007669"/>
    <property type="project" value="UniProtKB-ARBA"/>
</dbReference>
<dbReference type="InterPro" id="IPR036736">
    <property type="entry name" value="ACP-like_sf"/>
</dbReference>
<protein>
    <recommendedName>
        <fullName evidence="7">Carrier domain-containing protein</fullName>
    </recommendedName>
</protein>
<dbReference type="GO" id="GO:0031177">
    <property type="term" value="F:phosphopantetheine binding"/>
    <property type="evidence" value="ECO:0007669"/>
    <property type="project" value="InterPro"/>
</dbReference>
<dbReference type="GO" id="GO:0044550">
    <property type="term" value="P:secondary metabolite biosynthetic process"/>
    <property type="evidence" value="ECO:0007669"/>
    <property type="project" value="TreeGrafter"/>
</dbReference>
<dbReference type="Pfam" id="PF00668">
    <property type="entry name" value="Condensation"/>
    <property type="match status" value="2"/>
</dbReference>
<evidence type="ECO:0000313" key="8">
    <source>
        <dbReference type="EMBL" id="GID11074.1"/>
    </source>
</evidence>
<organism evidence="8 9">
    <name type="scientific">Actinocatenispora rupis</name>
    <dbReference type="NCBI Taxonomy" id="519421"/>
    <lineage>
        <taxon>Bacteria</taxon>
        <taxon>Bacillati</taxon>
        <taxon>Actinomycetota</taxon>
        <taxon>Actinomycetes</taxon>
        <taxon>Micromonosporales</taxon>
        <taxon>Micromonosporaceae</taxon>
        <taxon>Actinocatenispora</taxon>
    </lineage>
</organism>
<dbReference type="InterPro" id="IPR020845">
    <property type="entry name" value="AMP-binding_CS"/>
</dbReference>
<dbReference type="InterPro" id="IPR010060">
    <property type="entry name" value="NRPS_synth"/>
</dbReference>
<dbReference type="InterPro" id="IPR045851">
    <property type="entry name" value="AMP-bd_C_sf"/>
</dbReference>
<dbReference type="Proteomes" id="UP000612808">
    <property type="component" value="Unassembled WGS sequence"/>
</dbReference>
<dbReference type="PANTHER" id="PTHR45527">
    <property type="entry name" value="NONRIBOSOMAL PEPTIDE SYNTHETASE"/>
    <property type="match status" value="1"/>
</dbReference>
<evidence type="ECO:0000256" key="4">
    <source>
        <dbReference type="ARBA" id="ARBA00022737"/>
    </source>
</evidence>
<proteinExistence type="predicted"/>
<dbReference type="SUPFAM" id="SSF52777">
    <property type="entry name" value="CoA-dependent acyltransferases"/>
    <property type="match status" value="4"/>
</dbReference>
<feature type="compositionally biased region" description="Low complexity" evidence="6">
    <location>
        <begin position="1507"/>
        <end position="1519"/>
    </location>
</feature>
<evidence type="ECO:0000256" key="1">
    <source>
        <dbReference type="ARBA" id="ARBA00001957"/>
    </source>
</evidence>
<feature type="compositionally biased region" description="Acidic residues" evidence="6">
    <location>
        <begin position="1485"/>
        <end position="1502"/>
    </location>
</feature>
<sequence>MSGTAERFAALSTEQRVAVLRRLVAAGRLADIPAVVPPRTPGAPTRLSPAQRDLWVFEALYPEAAALNLCCAYHFDEPVVAADLVAALSAVCAQHDVLRMRVVGPPDDPRVEYAAAGEFPLERVDLADAGTSLDAALADFSRTRFDLAEQAPIRGRLVTVDERRSTLVLALHHIATDWWSFDVLHGEFAAAYRAVRDGAPLPHERPATQYADFAGWQGELERAGVFDAQLDFWRRYLADPPAPLTVGGTDAPATSFDIEQVPFHLDAEVAAAVRDVARRHDATVYGVLMTAFAVLAHRLSGAPDLVLGTPSANRSARGLARTIGYVMNAVPTRWRIGPDDTFAGLLRRFTAEFPGLLAHADVPVGRIVGAVDPQRVPGRSPLFRWVFMHLPKQPSVTALRSIADPRRVHTGGEHDLVGILRDTDDGIAGTLEIRTDVYPPETVRRWADAFGVLLGGLLAEPDAPVDAAPWLSVEQRKWLDEAGSGPPAPPPATLVDLVDRAAADTPDAVAVDADTGPLTYAGLVARVDALAARLAAAGVRPGSTVALALGRSVSAVVGLLAVHRAGAAYLPVEPDHPADRIRYLLADAAPVALLTDTATVRTLPHTDLPRVLVDATDPAPDPVPPVPVRPGDAAWVMYTSGSTGWPKGVVVTHAGIAGLADGLVRAFGVGPDSRVLLLGAPGFDISVGELCLAFGAGGTLVVPPAGPLVGAELGAVLADRRITATLAPPTVLSGVPAGSYPALRTVCAGADVCPPEVVAAWSTGRTVRNAYGPTEATVGATVTDPLTADGSTPPIGRPLPGTRAYVLDRRLAAVPVGVVGELYLAGPALARGYLGRPGLSAERFVADPHVPGGRMYRTGDLARWRPDGQLDFLGRADDQLKLRGVRIEPGEVEAVLARHPGVRRAVVVARGDTPAERRLVAYLTGDADPAEVRAHALATLPAQLVPAVFVPLAELPVTANGKLDRAALPAPDSGPRPATRAPAGPAEETLCALVADVLGVPGVGVDDDFFALGGDSIMAIQLAARARTAGLTIGPRDVFTARTPAALAARAVPVTRADTAPDDGVGAVPLTPVMRWWREAGGAADEFTMSALLPVPPRAPGARVAAALDALVARHGALRLRLDGDHLVVGPPGTALALRRVPAAGWTAEEIRRVAAETAAETRIDPTTGVPLRAVWYEGGGQVLLTVHHLAVDGVSWRILADDLAALVSGRVDPAPPVSFRTWARALAAQQPPDPAYWRDLPAAPLLPPGPAPAGARQTVRGTVDVAWLPRILADFRCGADDVLLTALLAAAARWRGHGTGLVVDREGHGRDVLDGLDVSGTVGWFTTQYPVWLGAEAAGPAYWTDDGAPGRALKLLKEQLRAVPGGGVGYGLLRYLHPDGAALAGRPAPDVRFNNLGRLATGDGPAGGLDLLDTAGLPLTHPVELDVYADGDTLVATWSYDPGRLDGAAVTALAEYWAAALTRLSTQDGGGTASDFPLVGLDQDQIDALEDDLDDDPDDPDDPRGPDGSADAGARWPG</sequence>
<dbReference type="InterPro" id="IPR000873">
    <property type="entry name" value="AMP-dep_synth/lig_dom"/>
</dbReference>
<evidence type="ECO:0000259" key="7">
    <source>
        <dbReference type="PROSITE" id="PS50075"/>
    </source>
</evidence>
<dbReference type="NCBIfam" id="TIGR01733">
    <property type="entry name" value="AA-adenyl-dom"/>
    <property type="match status" value="1"/>
</dbReference>
<dbReference type="GO" id="GO:0005737">
    <property type="term" value="C:cytoplasm"/>
    <property type="evidence" value="ECO:0007669"/>
    <property type="project" value="TreeGrafter"/>
</dbReference>
<evidence type="ECO:0000256" key="5">
    <source>
        <dbReference type="ARBA" id="ARBA00023194"/>
    </source>
</evidence>
<dbReference type="Gene3D" id="3.30.559.10">
    <property type="entry name" value="Chloramphenicol acetyltransferase-like domain"/>
    <property type="match status" value="2"/>
</dbReference>
<comment type="caution">
    <text evidence="8">The sequence shown here is derived from an EMBL/GenBank/DDBJ whole genome shotgun (WGS) entry which is preliminary data.</text>
</comment>
<comment type="cofactor">
    <cofactor evidence="1">
        <name>pantetheine 4'-phosphate</name>
        <dbReference type="ChEBI" id="CHEBI:47942"/>
    </cofactor>
</comment>
<dbReference type="Pfam" id="PF00501">
    <property type="entry name" value="AMP-binding"/>
    <property type="match status" value="1"/>
</dbReference>
<dbReference type="GO" id="GO:0017000">
    <property type="term" value="P:antibiotic biosynthetic process"/>
    <property type="evidence" value="ECO:0007669"/>
    <property type="project" value="UniProtKB-KW"/>
</dbReference>
<dbReference type="Gene3D" id="3.40.50.12780">
    <property type="entry name" value="N-terminal domain of ligase-like"/>
    <property type="match status" value="1"/>
</dbReference>
<reference evidence="8" key="1">
    <citation type="submission" date="2021-01" db="EMBL/GenBank/DDBJ databases">
        <title>Whole genome shotgun sequence of Actinocatenispora rupis NBRC 107355.</title>
        <authorList>
            <person name="Komaki H."/>
            <person name="Tamura T."/>
        </authorList>
    </citation>
    <scope>NUCLEOTIDE SEQUENCE</scope>
    <source>
        <strain evidence="8">NBRC 107355</strain>
    </source>
</reference>
<evidence type="ECO:0000256" key="3">
    <source>
        <dbReference type="ARBA" id="ARBA00022553"/>
    </source>
</evidence>
<keyword evidence="3" id="KW-0597">Phosphoprotein</keyword>
<dbReference type="Gene3D" id="1.10.1200.10">
    <property type="entry name" value="ACP-like"/>
    <property type="match status" value="1"/>
</dbReference>
<dbReference type="CDD" id="cd19531">
    <property type="entry name" value="LCL_NRPS-like"/>
    <property type="match status" value="1"/>
</dbReference>
<keyword evidence="5" id="KW-0045">Antibiotic biosynthesis</keyword>
<dbReference type="InterPro" id="IPR025110">
    <property type="entry name" value="AMP-bd_C"/>
</dbReference>
<dbReference type="SUPFAM" id="SSF47336">
    <property type="entry name" value="ACP-like"/>
    <property type="match status" value="1"/>
</dbReference>
<keyword evidence="9" id="KW-1185">Reference proteome</keyword>
<name>A0A8J3N981_9ACTN</name>
<gene>
    <name evidence="8" type="ORF">Aru02nite_19630</name>
</gene>
<dbReference type="InterPro" id="IPR010071">
    <property type="entry name" value="AA_adenyl_dom"/>
</dbReference>
<dbReference type="InterPro" id="IPR020806">
    <property type="entry name" value="PKS_PP-bd"/>
</dbReference>
<dbReference type="Gene3D" id="3.30.559.30">
    <property type="entry name" value="Nonribosomal peptide synthetase, condensation domain"/>
    <property type="match status" value="2"/>
</dbReference>
<evidence type="ECO:0000256" key="6">
    <source>
        <dbReference type="SAM" id="MobiDB-lite"/>
    </source>
</evidence>
<keyword evidence="4" id="KW-0677">Repeat</keyword>
<dbReference type="Gene3D" id="3.30.300.30">
    <property type="match status" value="1"/>
</dbReference>
<dbReference type="InterPro" id="IPR006162">
    <property type="entry name" value="Ppantetheine_attach_site"/>
</dbReference>